<evidence type="ECO:0000256" key="7">
    <source>
        <dbReference type="SAM" id="Phobius"/>
    </source>
</evidence>
<feature type="transmembrane region" description="Helical" evidence="7">
    <location>
        <begin position="107"/>
        <end position="123"/>
    </location>
</feature>
<evidence type="ECO:0000313" key="9">
    <source>
        <dbReference type="EMBL" id="CAB4606859.1"/>
    </source>
</evidence>
<dbReference type="InterPro" id="IPR006694">
    <property type="entry name" value="Fatty_acid_hydroxylase"/>
</dbReference>
<name>A0A6J6H4X9_9ZZZZ</name>
<keyword evidence="2 7" id="KW-0812">Transmembrane</keyword>
<dbReference type="Pfam" id="PF04116">
    <property type="entry name" value="FA_hydroxylase"/>
    <property type="match status" value="1"/>
</dbReference>
<dbReference type="EMBL" id="CAEZUK010000197">
    <property type="protein sequence ID" value="CAB4606859.1"/>
    <property type="molecule type" value="Genomic_DNA"/>
</dbReference>
<comment type="subcellular location">
    <subcellularLocation>
        <location evidence="1">Endomembrane system</location>
        <topology evidence="1">Multi-pass membrane protein</topology>
    </subcellularLocation>
</comment>
<sequence>MAGIRKIDFIDKITLPIFAATMVWEHRVLQKRQLRELVDVNAVAPIDDGDPTPDQLVPLGYEKKDTAGSLGLLVGSILMGFVMQGTYERGYNFFFRRRVSRLGSRRGSILTAIIAWDFLYYWNHRKTHEVRLFWADHVAHHSGRRYNLSTALRQTWSGFLTIWMYIPMALVGYNYSTFMKARQLNLLYQYWIHTEAIDRLPEWAEKIFNTPSHHRVHHGANKQYIDKNYGGILIVWDRLFKTFEPEVRQVQYGLTKNIRTANPIKMAYQEMASIVSDVKQADNLNERLRYVFAGPGWEPEAAA</sequence>
<evidence type="ECO:0000256" key="5">
    <source>
        <dbReference type="ARBA" id="ARBA00023098"/>
    </source>
</evidence>
<keyword evidence="4" id="KW-0560">Oxidoreductase</keyword>
<dbReference type="GO" id="GO:0005506">
    <property type="term" value="F:iron ion binding"/>
    <property type="evidence" value="ECO:0007669"/>
    <property type="project" value="InterPro"/>
</dbReference>
<dbReference type="InterPro" id="IPR051689">
    <property type="entry name" value="Sterol_desaturase/TMEM195"/>
</dbReference>
<dbReference type="PANTHER" id="PTHR21624:SF1">
    <property type="entry name" value="ALKYLGLYCEROL MONOOXYGENASE"/>
    <property type="match status" value="1"/>
</dbReference>
<reference evidence="9" key="1">
    <citation type="submission" date="2020-05" db="EMBL/GenBank/DDBJ databases">
        <authorList>
            <person name="Chiriac C."/>
            <person name="Salcher M."/>
            <person name="Ghai R."/>
            <person name="Kavagutti S V."/>
        </authorList>
    </citation>
    <scope>NUCLEOTIDE SEQUENCE</scope>
</reference>
<evidence type="ECO:0000256" key="1">
    <source>
        <dbReference type="ARBA" id="ARBA00004127"/>
    </source>
</evidence>
<dbReference type="GO" id="GO:0006643">
    <property type="term" value="P:membrane lipid metabolic process"/>
    <property type="evidence" value="ECO:0007669"/>
    <property type="project" value="TreeGrafter"/>
</dbReference>
<evidence type="ECO:0000256" key="4">
    <source>
        <dbReference type="ARBA" id="ARBA00023002"/>
    </source>
</evidence>
<keyword evidence="5" id="KW-0443">Lipid metabolism</keyword>
<organism evidence="9">
    <name type="scientific">freshwater metagenome</name>
    <dbReference type="NCBI Taxonomy" id="449393"/>
    <lineage>
        <taxon>unclassified sequences</taxon>
        <taxon>metagenomes</taxon>
        <taxon>ecological metagenomes</taxon>
    </lineage>
</organism>
<proteinExistence type="predicted"/>
<dbReference type="AlphaFoldDB" id="A0A6J6H4X9"/>
<evidence type="ECO:0000256" key="2">
    <source>
        <dbReference type="ARBA" id="ARBA00022692"/>
    </source>
</evidence>
<feature type="transmembrane region" description="Helical" evidence="7">
    <location>
        <begin position="156"/>
        <end position="175"/>
    </location>
</feature>
<feature type="transmembrane region" description="Helical" evidence="7">
    <location>
        <begin position="67"/>
        <end position="87"/>
    </location>
</feature>
<dbReference type="GO" id="GO:0050479">
    <property type="term" value="F:glyceryl-ether monooxygenase activity"/>
    <property type="evidence" value="ECO:0007669"/>
    <property type="project" value="TreeGrafter"/>
</dbReference>
<dbReference type="GO" id="GO:0016020">
    <property type="term" value="C:membrane"/>
    <property type="evidence" value="ECO:0007669"/>
    <property type="project" value="GOC"/>
</dbReference>
<dbReference type="PANTHER" id="PTHR21624">
    <property type="entry name" value="STEROL DESATURASE-RELATED PROTEIN"/>
    <property type="match status" value="1"/>
</dbReference>
<keyword evidence="6 7" id="KW-0472">Membrane</keyword>
<evidence type="ECO:0000256" key="3">
    <source>
        <dbReference type="ARBA" id="ARBA00022989"/>
    </source>
</evidence>
<accession>A0A6J6H4X9</accession>
<keyword evidence="3 7" id="KW-1133">Transmembrane helix</keyword>
<evidence type="ECO:0000259" key="8">
    <source>
        <dbReference type="Pfam" id="PF04116"/>
    </source>
</evidence>
<dbReference type="GO" id="GO:0008610">
    <property type="term" value="P:lipid biosynthetic process"/>
    <property type="evidence" value="ECO:0007669"/>
    <property type="project" value="InterPro"/>
</dbReference>
<protein>
    <submittedName>
        <fullName evidence="9">Unannotated protein</fullName>
    </submittedName>
</protein>
<gene>
    <name evidence="9" type="ORF">UFOPK1820_01109</name>
</gene>
<evidence type="ECO:0000256" key="6">
    <source>
        <dbReference type="ARBA" id="ARBA00023136"/>
    </source>
</evidence>
<feature type="domain" description="Fatty acid hydroxylase" evidence="8">
    <location>
        <begin position="110"/>
        <end position="242"/>
    </location>
</feature>
<dbReference type="GO" id="GO:0005783">
    <property type="term" value="C:endoplasmic reticulum"/>
    <property type="evidence" value="ECO:0007669"/>
    <property type="project" value="TreeGrafter"/>
</dbReference>